<name>A0A1L3EP31_9GAMM</name>
<dbReference type="Gene3D" id="1.20.5.170">
    <property type="match status" value="1"/>
</dbReference>
<protein>
    <recommendedName>
        <fullName evidence="4">DUF1515 domain-containing protein</fullName>
    </recommendedName>
</protein>
<gene>
    <name evidence="2" type="ORF">BJI69_02190</name>
</gene>
<dbReference type="EMBL" id="CP017480">
    <property type="protein sequence ID" value="APG02833.1"/>
    <property type="molecule type" value="Genomic_DNA"/>
</dbReference>
<dbReference type="KEGG" id="lrz:BJI69_02190"/>
<sequence length="170" mass="19137">MTILSPTPGMLKSVAILNSDDYPPRYADTPNAQRAENVPVTIETLLRSIDGRLQTMDGRLANMDRRLDKVEQRLDKVGDDIIELKVQTAAIGTRLVGVEERLDRADERFDRQEERQREADRQLIRFEGHLARLPSWKSVGTISTTVTVGCGGLFVWLADGGAKTLARWFE</sequence>
<evidence type="ECO:0000313" key="2">
    <source>
        <dbReference type="EMBL" id="APG02833.1"/>
    </source>
</evidence>
<dbReference type="Proteomes" id="UP000182987">
    <property type="component" value="Chromosome"/>
</dbReference>
<keyword evidence="1" id="KW-0175">Coiled coil</keyword>
<dbReference type="OrthoDB" id="5951178at2"/>
<accession>A0A1L3EP31</accession>
<dbReference type="STRING" id="1440763.BJI69_02190"/>
<feature type="coiled-coil region" evidence="1">
    <location>
        <begin position="53"/>
        <end position="122"/>
    </location>
</feature>
<reference evidence="3" key="1">
    <citation type="submission" date="2016-09" db="EMBL/GenBank/DDBJ databases">
        <authorList>
            <person name="Lysoe E."/>
        </authorList>
    </citation>
    <scope>NUCLEOTIDE SEQUENCE [LARGE SCALE GENOMIC DNA]</scope>
    <source>
        <strain evidence="3">LJ96T</strain>
    </source>
</reference>
<dbReference type="SUPFAM" id="SSF57997">
    <property type="entry name" value="Tropomyosin"/>
    <property type="match status" value="1"/>
</dbReference>
<proteinExistence type="predicted"/>
<organism evidence="2 3">
    <name type="scientific">Luteibacter rhizovicinus DSM 16549</name>
    <dbReference type="NCBI Taxonomy" id="1440763"/>
    <lineage>
        <taxon>Bacteria</taxon>
        <taxon>Pseudomonadati</taxon>
        <taxon>Pseudomonadota</taxon>
        <taxon>Gammaproteobacteria</taxon>
        <taxon>Lysobacterales</taxon>
        <taxon>Rhodanobacteraceae</taxon>
        <taxon>Luteibacter</taxon>
    </lineage>
</organism>
<evidence type="ECO:0000256" key="1">
    <source>
        <dbReference type="SAM" id="Coils"/>
    </source>
</evidence>
<dbReference type="AlphaFoldDB" id="A0A1L3EP31"/>
<dbReference type="RefSeq" id="WP_052767289.1">
    <property type="nucleotide sequence ID" value="NZ_CP017480.1"/>
</dbReference>
<evidence type="ECO:0008006" key="4">
    <source>
        <dbReference type="Google" id="ProtNLM"/>
    </source>
</evidence>
<keyword evidence="3" id="KW-1185">Reference proteome</keyword>
<evidence type="ECO:0000313" key="3">
    <source>
        <dbReference type="Proteomes" id="UP000182987"/>
    </source>
</evidence>